<reference evidence="2" key="1">
    <citation type="submission" date="2015-04" db="UniProtKB">
        <authorList>
            <consortium name="EnsemblPlants"/>
        </authorList>
    </citation>
    <scope>IDENTIFICATION</scope>
</reference>
<name>A0A0E0E9L9_9ORYZ</name>
<proteinExistence type="predicted"/>
<feature type="compositionally biased region" description="Gly residues" evidence="1">
    <location>
        <begin position="115"/>
        <end position="144"/>
    </location>
</feature>
<evidence type="ECO:0008006" key="4">
    <source>
        <dbReference type="Google" id="ProtNLM"/>
    </source>
</evidence>
<evidence type="ECO:0000313" key="2">
    <source>
        <dbReference type="EnsemblPlants" id="OMERI07G07280.1"/>
    </source>
</evidence>
<feature type="region of interest" description="Disordered" evidence="1">
    <location>
        <begin position="90"/>
        <end position="190"/>
    </location>
</feature>
<evidence type="ECO:0000256" key="1">
    <source>
        <dbReference type="SAM" id="MobiDB-lite"/>
    </source>
</evidence>
<dbReference type="Proteomes" id="UP000008021">
    <property type="component" value="Chromosome 7"/>
</dbReference>
<protein>
    <recommendedName>
        <fullName evidence="4">DUF834 domain-containing protein</fullName>
    </recommendedName>
</protein>
<organism evidence="2">
    <name type="scientific">Oryza meridionalis</name>
    <dbReference type="NCBI Taxonomy" id="40149"/>
    <lineage>
        <taxon>Eukaryota</taxon>
        <taxon>Viridiplantae</taxon>
        <taxon>Streptophyta</taxon>
        <taxon>Embryophyta</taxon>
        <taxon>Tracheophyta</taxon>
        <taxon>Spermatophyta</taxon>
        <taxon>Magnoliopsida</taxon>
        <taxon>Liliopsida</taxon>
        <taxon>Poales</taxon>
        <taxon>Poaceae</taxon>
        <taxon>BOP clade</taxon>
        <taxon>Oryzoideae</taxon>
        <taxon>Oryzeae</taxon>
        <taxon>Oryzinae</taxon>
        <taxon>Oryza</taxon>
    </lineage>
</organism>
<dbReference type="AlphaFoldDB" id="A0A0E0E9L9"/>
<reference evidence="2" key="2">
    <citation type="submission" date="2018-05" db="EMBL/GenBank/DDBJ databases">
        <title>OmerRS3 (Oryza meridionalis Reference Sequence Version 3).</title>
        <authorList>
            <person name="Zhang J."/>
            <person name="Kudrna D."/>
            <person name="Lee S."/>
            <person name="Talag J."/>
            <person name="Welchert J."/>
            <person name="Wing R.A."/>
        </authorList>
    </citation>
    <scope>NUCLEOTIDE SEQUENCE [LARGE SCALE GENOMIC DNA]</scope>
    <source>
        <strain evidence="2">cv. OR44</strain>
    </source>
</reference>
<dbReference type="EnsemblPlants" id="OMERI07G07280.1">
    <property type="protein sequence ID" value="OMERI07G07280.1"/>
    <property type="gene ID" value="OMERI07G07280"/>
</dbReference>
<feature type="compositionally biased region" description="Low complexity" evidence="1">
    <location>
        <begin position="105"/>
        <end position="114"/>
    </location>
</feature>
<dbReference type="Gramene" id="OMERI07G07280.1">
    <property type="protein sequence ID" value="OMERI07G07280.1"/>
    <property type="gene ID" value="OMERI07G07280"/>
</dbReference>
<keyword evidence="3" id="KW-1185">Reference proteome</keyword>
<sequence>MAAARPTPDGAPSPRVDGGSALGGRLTTRRGDGGSSTAAAGSGLPTVGSGGSTLDLAGGGGGWRLAAGACGGCGGDGEATVAEAVEVGARGDAAGGRRVRRPRTAMRPEAAEAGAHGGRSGSRSGGRGGNHSGGSADDGGGRLGTAGDMGRLHGVTERPGAVVKPIGGGDGEAMATVRRTEVTTMRASTR</sequence>
<accession>A0A0E0E9L9</accession>
<feature type="region of interest" description="Disordered" evidence="1">
    <location>
        <begin position="1"/>
        <end position="52"/>
    </location>
</feature>
<dbReference type="HOGENOM" id="CLU_1430133_0_0_1"/>
<evidence type="ECO:0000313" key="3">
    <source>
        <dbReference type="Proteomes" id="UP000008021"/>
    </source>
</evidence>